<dbReference type="Gene3D" id="3.40.30.10">
    <property type="entry name" value="Glutaredoxin"/>
    <property type="match status" value="1"/>
</dbReference>
<dbReference type="CDD" id="cd02966">
    <property type="entry name" value="TlpA_like_family"/>
    <property type="match status" value="1"/>
</dbReference>
<evidence type="ECO:0000313" key="1">
    <source>
        <dbReference type="EMBL" id="TDB02445.1"/>
    </source>
</evidence>
<gene>
    <name evidence="1" type="ORF">E0702_08795</name>
</gene>
<dbReference type="PANTHER" id="PTHR42852:SF13">
    <property type="entry name" value="PROTEIN DIPZ"/>
    <property type="match status" value="1"/>
</dbReference>
<sequence>MAALPDWRVSRWLNCDTPLTLGMLRGRVVLVHVFQMLCPGCVLHGLPQTQRIARRLVDVPLSVVGLHSVFEHHDVMTPHALAVFLAENRYAFPVGVDTASRDDDPRPYTMRAWALEGTPTTLLIDIRGRLRYRHFGIEEDLTLGVHLGQLLQEAERLGASGPQGTADDARR</sequence>
<organism evidence="1 2">
    <name type="scientific">Halomonas marinisediminis</name>
    <dbReference type="NCBI Taxonomy" id="2546095"/>
    <lineage>
        <taxon>Bacteria</taxon>
        <taxon>Pseudomonadati</taxon>
        <taxon>Pseudomonadota</taxon>
        <taxon>Gammaproteobacteria</taxon>
        <taxon>Oceanospirillales</taxon>
        <taxon>Halomonadaceae</taxon>
        <taxon>Halomonas</taxon>
    </lineage>
</organism>
<dbReference type="Proteomes" id="UP000294823">
    <property type="component" value="Unassembled WGS sequence"/>
</dbReference>
<accession>A0ABY2D6J8</accession>
<dbReference type="EMBL" id="SLTR01000010">
    <property type="protein sequence ID" value="TDB02445.1"/>
    <property type="molecule type" value="Genomic_DNA"/>
</dbReference>
<evidence type="ECO:0000313" key="2">
    <source>
        <dbReference type="Proteomes" id="UP000294823"/>
    </source>
</evidence>
<name>A0ABY2D6J8_9GAMM</name>
<dbReference type="RefSeq" id="WP_132042932.1">
    <property type="nucleotide sequence ID" value="NZ_SLTR01000010.1"/>
</dbReference>
<dbReference type="InterPro" id="IPR050553">
    <property type="entry name" value="Thioredoxin_ResA/DsbE_sf"/>
</dbReference>
<dbReference type="SUPFAM" id="SSF52833">
    <property type="entry name" value="Thioredoxin-like"/>
    <property type="match status" value="1"/>
</dbReference>
<dbReference type="InterPro" id="IPR036249">
    <property type="entry name" value="Thioredoxin-like_sf"/>
</dbReference>
<reference evidence="1 2" key="1">
    <citation type="submission" date="2019-03" db="EMBL/GenBank/DDBJ databases">
        <title>Halomonas marinisediminis sp. nov., a moderately halophilic bacterium isolated from the Bohai Gulf.</title>
        <authorList>
            <person name="Ji X."/>
        </authorList>
    </citation>
    <scope>NUCLEOTIDE SEQUENCE [LARGE SCALE GENOMIC DNA]</scope>
    <source>
        <strain evidence="1 2">204</strain>
    </source>
</reference>
<proteinExistence type="predicted"/>
<dbReference type="PANTHER" id="PTHR42852">
    <property type="entry name" value="THIOL:DISULFIDE INTERCHANGE PROTEIN DSBE"/>
    <property type="match status" value="1"/>
</dbReference>
<comment type="caution">
    <text evidence="1">The sequence shown here is derived from an EMBL/GenBank/DDBJ whole genome shotgun (WGS) entry which is preliminary data.</text>
</comment>
<protein>
    <submittedName>
        <fullName evidence="1">TlpA family protein disulfide reductase</fullName>
    </submittedName>
</protein>
<keyword evidence="2" id="KW-1185">Reference proteome</keyword>